<keyword evidence="1" id="KW-1133">Transmembrane helix</keyword>
<sequence length="61" mass="6603">MLGEIIGAIVQILVFTLIPFLVYLVKKKTLKGFLDSIGLKKSNIKANLLAVLASLILVIPP</sequence>
<evidence type="ECO:0000313" key="2">
    <source>
        <dbReference type="EMBL" id="MDQ7916739.1"/>
    </source>
</evidence>
<feature type="transmembrane region" description="Helical" evidence="1">
    <location>
        <begin position="6"/>
        <end position="24"/>
    </location>
</feature>
<accession>A0ABU0ZZE1</accession>
<evidence type="ECO:0008006" key="4">
    <source>
        <dbReference type="Google" id="ProtNLM"/>
    </source>
</evidence>
<proteinExistence type="predicted"/>
<evidence type="ECO:0000313" key="3">
    <source>
        <dbReference type="Proteomes" id="UP001230915"/>
    </source>
</evidence>
<dbReference type="Proteomes" id="UP001230915">
    <property type="component" value="Unassembled WGS sequence"/>
</dbReference>
<comment type="caution">
    <text evidence="2">The sequence shown here is derived from an EMBL/GenBank/DDBJ whole genome shotgun (WGS) entry which is preliminary data.</text>
</comment>
<gene>
    <name evidence="2" type="ORF">RBU60_04060</name>
</gene>
<organism evidence="2 3">
    <name type="scientific">Mesonia profundi</name>
    <dbReference type="NCBI Taxonomy" id="3070998"/>
    <lineage>
        <taxon>Bacteria</taxon>
        <taxon>Pseudomonadati</taxon>
        <taxon>Bacteroidota</taxon>
        <taxon>Flavobacteriia</taxon>
        <taxon>Flavobacteriales</taxon>
        <taxon>Flavobacteriaceae</taxon>
        <taxon>Mesonia</taxon>
    </lineage>
</organism>
<protein>
    <recommendedName>
        <fullName evidence="4">Permease</fullName>
    </recommendedName>
</protein>
<keyword evidence="1" id="KW-0472">Membrane</keyword>
<keyword evidence="3" id="KW-1185">Reference proteome</keyword>
<evidence type="ECO:0000256" key="1">
    <source>
        <dbReference type="SAM" id="Phobius"/>
    </source>
</evidence>
<dbReference type="EMBL" id="JAVHUL010000007">
    <property type="protein sequence ID" value="MDQ7916739.1"/>
    <property type="molecule type" value="Genomic_DNA"/>
</dbReference>
<dbReference type="RefSeq" id="WP_308863389.1">
    <property type="nucleotide sequence ID" value="NZ_JAVHUL010000007.1"/>
</dbReference>
<reference evidence="2 3" key="1">
    <citation type="submission" date="2023-08" db="EMBL/GenBank/DDBJ databases">
        <title>Mesonia sp. MT50, isolated from deep-sea sediment of the Mariana Trench.</title>
        <authorList>
            <person name="Fu H."/>
        </authorList>
    </citation>
    <scope>NUCLEOTIDE SEQUENCE [LARGE SCALE GENOMIC DNA]</scope>
    <source>
        <strain evidence="2 3">MT50</strain>
    </source>
</reference>
<name>A0ABU0ZZE1_9FLAO</name>
<keyword evidence="1" id="KW-0812">Transmembrane</keyword>